<name>A0A7D4UEI6_9SPHI</name>
<gene>
    <name evidence="2" type="ORF">HQ865_04470</name>
</gene>
<sequence length="142" mass="16509">MNTGIILDIIKNLITVIIAVLGWRIAHYYNSVRDKDLKRRELITNHLIAAYRILANDITKREESVERDEKLEAVIAELQLFGSDEQIRLTKKLVEDIVKGGDFYFDDLLNSLRKDLRKELNLTPVNGNVKWLRHGKIPKDNE</sequence>
<dbReference type="AlphaFoldDB" id="A0A7D4UEI6"/>
<reference evidence="2 3" key="1">
    <citation type="submission" date="2020-05" db="EMBL/GenBank/DDBJ databases">
        <title>Mucilaginibacter mali sp. nov.</title>
        <authorList>
            <person name="Kim H.S."/>
            <person name="Lee K.C."/>
            <person name="Suh M.K."/>
            <person name="Kim J.-S."/>
            <person name="Han K.-I."/>
            <person name="Eom M.K."/>
            <person name="Shin Y.K."/>
            <person name="Lee J.-S."/>
        </authorList>
    </citation>
    <scope>NUCLEOTIDE SEQUENCE [LARGE SCALE GENOMIC DNA]</scope>
    <source>
        <strain evidence="2 3">G2-14</strain>
    </source>
</reference>
<proteinExistence type="predicted"/>
<dbReference type="RefSeq" id="WP_173413734.1">
    <property type="nucleotide sequence ID" value="NZ_CP054139.1"/>
</dbReference>
<keyword evidence="1" id="KW-1133">Transmembrane helix</keyword>
<organism evidence="2 3">
    <name type="scientific">Mucilaginibacter mali</name>
    <dbReference type="NCBI Taxonomy" id="2740462"/>
    <lineage>
        <taxon>Bacteria</taxon>
        <taxon>Pseudomonadati</taxon>
        <taxon>Bacteroidota</taxon>
        <taxon>Sphingobacteriia</taxon>
        <taxon>Sphingobacteriales</taxon>
        <taxon>Sphingobacteriaceae</taxon>
        <taxon>Mucilaginibacter</taxon>
    </lineage>
</organism>
<dbReference type="EMBL" id="CP054139">
    <property type="protein sequence ID" value="QKJ29036.1"/>
    <property type="molecule type" value="Genomic_DNA"/>
</dbReference>
<dbReference type="Proteomes" id="UP000505355">
    <property type="component" value="Chromosome"/>
</dbReference>
<evidence type="ECO:0000313" key="3">
    <source>
        <dbReference type="Proteomes" id="UP000505355"/>
    </source>
</evidence>
<evidence type="ECO:0000313" key="2">
    <source>
        <dbReference type="EMBL" id="QKJ29036.1"/>
    </source>
</evidence>
<accession>A0A7D4UEI6</accession>
<keyword evidence="1" id="KW-0812">Transmembrane</keyword>
<protein>
    <submittedName>
        <fullName evidence="2">Uncharacterized protein</fullName>
    </submittedName>
</protein>
<feature type="transmembrane region" description="Helical" evidence="1">
    <location>
        <begin position="12"/>
        <end position="30"/>
    </location>
</feature>
<keyword evidence="1" id="KW-0472">Membrane</keyword>
<evidence type="ECO:0000256" key="1">
    <source>
        <dbReference type="SAM" id="Phobius"/>
    </source>
</evidence>
<dbReference type="KEGG" id="mmab:HQ865_04470"/>
<keyword evidence="3" id="KW-1185">Reference proteome</keyword>